<proteinExistence type="inferred from homology"/>
<feature type="transmembrane region" description="Helical" evidence="8">
    <location>
        <begin position="145"/>
        <end position="170"/>
    </location>
</feature>
<feature type="transmembrane region" description="Helical" evidence="8">
    <location>
        <begin position="306"/>
        <end position="323"/>
    </location>
</feature>
<dbReference type="PANTHER" id="PTHR34975">
    <property type="entry name" value="SPORE GERMINATION PROTEIN A2"/>
    <property type="match status" value="1"/>
</dbReference>
<gene>
    <name evidence="9" type="ORF">OD459_10170</name>
</gene>
<keyword evidence="5 8" id="KW-0812">Transmembrane</keyword>
<comment type="similarity">
    <text evidence="2">Belongs to the amino acid-polyamine-organocation (APC) superfamily. Spore germination protein (SGP) (TC 2.A.3.9) family.</text>
</comment>
<evidence type="ECO:0000256" key="7">
    <source>
        <dbReference type="ARBA" id="ARBA00023136"/>
    </source>
</evidence>
<dbReference type="InterPro" id="IPR004761">
    <property type="entry name" value="Spore_GerAB"/>
</dbReference>
<keyword evidence="3" id="KW-0813">Transport</keyword>
<feature type="transmembrane region" description="Helical" evidence="8">
    <location>
        <begin position="42"/>
        <end position="66"/>
    </location>
</feature>
<evidence type="ECO:0000313" key="10">
    <source>
        <dbReference type="Proteomes" id="UP001163104"/>
    </source>
</evidence>
<dbReference type="PANTHER" id="PTHR34975:SF2">
    <property type="entry name" value="SPORE GERMINATION PROTEIN A2"/>
    <property type="match status" value="1"/>
</dbReference>
<organism evidence="9 10">
    <name type="scientific">Cytobacillus firmus</name>
    <name type="common">Bacillus firmus</name>
    <dbReference type="NCBI Taxonomy" id="1399"/>
    <lineage>
        <taxon>Bacteria</taxon>
        <taxon>Bacillati</taxon>
        <taxon>Bacillota</taxon>
        <taxon>Bacilli</taxon>
        <taxon>Bacillales</taxon>
        <taxon>Bacillaceae</taxon>
        <taxon>Cytobacillus</taxon>
    </lineage>
</organism>
<feature type="transmembrane region" description="Helical" evidence="8">
    <location>
        <begin position="113"/>
        <end position="133"/>
    </location>
</feature>
<dbReference type="Pfam" id="PF03845">
    <property type="entry name" value="Spore_permease"/>
    <property type="match status" value="1"/>
</dbReference>
<evidence type="ECO:0000256" key="3">
    <source>
        <dbReference type="ARBA" id="ARBA00022448"/>
    </source>
</evidence>
<evidence type="ECO:0000256" key="6">
    <source>
        <dbReference type="ARBA" id="ARBA00022989"/>
    </source>
</evidence>
<feature type="transmembrane region" description="Helical" evidence="8">
    <location>
        <begin position="335"/>
        <end position="354"/>
    </location>
</feature>
<feature type="transmembrane region" description="Helical" evidence="8">
    <location>
        <begin position="78"/>
        <end position="101"/>
    </location>
</feature>
<comment type="subcellular location">
    <subcellularLocation>
        <location evidence="1">Membrane</location>
        <topology evidence="1">Multi-pass membrane protein</topology>
    </subcellularLocation>
</comment>
<keyword evidence="7 8" id="KW-0472">Membrane</keyword>
<dbReference type="Proteomes" id="UP001163104">
    <property type="component" value="Chromosome"/>
</dbReference>
<dbReference type="AlphaFoldDB" id="A0AA46Q5S5"/>
<feature type="transmembrane region" description="Helical" evidence="8">
    <location>
        <begin position="220"/>
        <end position="243"/>
    </location>
</feature>
<evidence type="ECO:0000256" key="5">
    <source>
        <dbReference type="ARBA" id="ARBA00022692"/>
    </source>
</evidence>
<sequence>MEKIEKKIGGREFAAIIILTVGTKLADDTPAILYDRLGNAAWMAPIIMGMIWITPLYFLVKVISLYEGKSLVDIIKKLFGKYMGFIILFLIWAIQSYAIIIDTAIYTDIIGTMYFTKTPALIIYILLMAVSAYGAKKGLEHIGSFAWSVLLWIKISAFAALIMICIQGEINFIFPILGPGKWEIVKESTANSSLFADFVYFSLIAPLIKSSKDYKKWKRLGLIFVILELSFALFGFVLVFDYIAVKMMNYPFHEAIRYIQFGFLTNVEMFIFPFWLLSTFVRFAVYLYLCALLFGGLFNIKHFEFIIPSLATLVVFIGMMPETPTFTIFNLRQNFLHLITPFFLALPFVLWITAKLKGDLKK</sequence>
<keyword evidence="4" id="KW-0309">Germination</keyword>
<feature type="transmembrane region" description="Helical" evidence="8">
    <location>
        <begin position="190"/>
        <end position="208"/>
    </location>
</feature>
<feature type="transmembrane region" description="Helical" evidence="8">
    <location>
        <begin position="283"/>
        <end position="300"/>
    </location>
</feature>
<evidence type="ECO:0000256" key="4">
    <source>
        <dbReference type="ARBA" id="ARBA00022544"/>
    </source>
</evidence>
<protein>
    <submittedName>
        <fullName evidence="9">Spore germination protein</fullName>
    </submittedName>
</protein>
<evidence type="ECO:0000256" key="2">
    <source>
        <dbReference type="ARBA" id="ARBA00007998"/>
    </source>
</evidence>
<evidence type="ECO:0000256" key="8">
    <source>
        <dbReference type="SAM" id="Phobius"/>
    </source>
</evidence>
<reference evidence="9" key="1">
    <citation type="submission" date="2022-10" db="EMBL/GenBank/DDBJ databases">
        <title>Mechanism of multi-heavy metal repair in Cytobacillus Firmus M7.</title>
        <authorList>
            <person name="Li X."/>
            <person name="Yu C."/>
        </authorList>
    </citation>
    <scope>NUCLEOTIDE SEQUENCE</scope>
    <source>
        <strain evidence="9">M7</strain>
    </source>
</reference>
<evidence type="ECO:0000313" key="9">
    <source>
        <dbReference type="EMBL" id="UYG97349.1"/>
    </source>
</evidence>
<dbReference type="GO" id="GO:0016020">
    <property type="term" value="C:membrane"/>
    <property type="evidence" value="ECO:0007669"/>
    <property type="project" value="UniProtKB-SubCell"/>
</dbReference>
<dbReference type="RefSeq" id="WP_263599925.1">
    <property type="nucleotide sequence ID" value="NZ_CP107027.1"/>
</dbReference>
<evidence type="ECO:0000256" key="1">
    <source>
        <dbReference type="ARBA" id="ARBA00004141"/>
    </source>
</evidence>
<keyword evidence="6 8" id="KW-1133">Transmembrane helix</keyword>
<name>A0AA46Q5S5_CYTFI</name>
<dbReference type="EMBL" id="CP107027">
    <property type="protein sequence ID" value="UYG97349.1"/>
    <property type="molecule type" value="Genomic_DNA"/>
</dbReference>
<dbReference type="GO" id="GO:0009847">
    <property type="term" value="P:spore germination"/>
    <property type="evidence" value="ECO:0007669"/>
    <property type="project" value="InterPro"/>
</dbReference>
<accession>A0AA46Q5S5</accession>